<dbReference type="InterPro" id="IPR029058">
    <property type="entry name" value="AB_hydrolase_fold"/>
</dbReference>
<comment type="caution">
    <text evidence="2">The sequence shown here is derived from an EMBL/GenBank/DDBJ whole genome shotgun (WGS) entry which is preliminary data.</text>
</comment>
<dbReference type="Proteomes" id="UP001515943">
    <property type="component" value="Unassembled WGS sequence"/>
</dbReference>
<feature type="signal peptide" evidence="1">
    <location>
        <begin position="1"/>
        <end position="23"/>
    </location>
</feature>
<evidence type="ECO:0000256" key="1">
    <source>
        <dbReference type="SAM" id="SignalP"/>
    </source>
</evidence>
<feature type="chain" id="PRO_5045971577" evidence="1">
    <location>
        <begin position="24"/>
        <end position="454"/>
    </location>
</feature>
<sequence length="454" mass="49179">MRTRLVMSLLGLVLFTGGVPAVAAPLHATPGISHGVPGDQPLPGYTVNNPPLKPEIVDGQPTRVLQGIHQHSAYIVEVPAKWNGRLAMWAHGYRGTGTVLTVDPPAYGLRARMLGQGYAWAASSYYSNGYDVRAGVLATHDLAKHFGRLVAKPKQVLIAGVSMGGHIIGRSLEQYPGFYDGALPMCGVLGDHELFDFFLDYQLTAQALAGERAYPVPPDYLTTVVPRIQEKLGLSTLVPGGPDTVTDRGAQFRAVVVERSGGPRPGATPAFAFWKDFLFSLAAPPDEDAPLARDPGRLATNLGTRYEPNTPVDLNREVQRVAPRDWRTRLSPALTEIPRIAGKPRVPVLSLHGLGDLFVPFSMEQDYRTDVARNGQSKWLVQRAIRTVDHCEFSPAEAGAAWNDLVTWTSRGTKPAGDVIGDRNTVAAPTFGCRFSDPTAYNGPGTRRFFSPCP</sequence>
<name>A0ABX1FV18_9PSEU</name>
<dbReference type="RefSeq" id="WP_167979495.1">
    <property type="nucleotide sequence ID" value="NZ_VSRL01000293.1"/>
</dbReference>
<keyword evidence="3" id="KW-1185">Reference proteome</keyword>
<proteinExistence type="predicted"/>
<gene>
    <name evidence="2" type="ORF">FXN61_41640</name>
</gene>
<evidence type="ECO:0000313" key="2">
    <source>
        <dbReference type="EMBL" id="NKE62883.1"/>
    </source>
</evidence>
<dbReference type="Gene3D" id="3.40.50.1820">
    <property type="entry name" value="alpha/beta hydrolase"/>
    <property type="match status" value="1"/>
</dbReference>
<organism evidence="2 3">
    <name type="scientific">Lentzea indica</name>
    <dbReference type="NCBI Taxonomy" id="2604800"/>
    <lineage>
        <taxon>Bacteria</taxon>
        <taxon>Bacillati</taxon>
        <taxon>Actinomycetota</taxon>
        <taxon>Actinomycetes</taxon>
        <taxon>Pseudonocardiales</taxon>
        <taxon>Pseudonocardiaceae</taxon>
        <taxon>Lentzea</taxon>
    </lineage>
</organism>
<dbReference type="SUPFAM" id="SSF53474">
    <property type="entry name" value="alpha/beta-Hydrolases"/>
    <property type="match status" value="1"/>
</dbReference>
<dbReference type="EMBL" id="VSRL01000293">
    <property type="protein sequence ID" value="NKE62883.1"/>
    <property type="molecule type" value="Genomic_DNA"/>
</dbReference>
<keyword evidence="1" id="KW-0732">Signal</keyword>
<protein>
    <submittedName>
        <fullName evidence="2">Uncharacterized protein</fullName>
    </submittedName>
</protein>
<accession>A0ABX1FV18</accession>
<evidence type="ECO:0000313" key="3">
    <source>
        <dbReference type="Proteomes" id="UP001515943"/>
    </source>
</evidence>
<reference evidence="2 3" key="1">
    <citation type="submission" date="2019-08" db="EMBL/GenBank/DDBJ databases">
        <title>Lentzea from Indian Himalayas.</title>
        <authorList>
            <person name="Mandal S."/>
            <person name="Mallick Gupta A."/>
            <person name="Maiti P.K."/>
            <person name="Sarkar J."/>
            <person name="Mandal S."/>
        </authorList>
    </citation>
    <scope>NUCLEOTIDE SEQUENCE [LARGE SCALE GENOMIC DNA]</scope>
    <source>
        <strain evidence="2 3">PSKA42</strain>
    </source>
</reference>